<dbReference type="SUPFAM" id="SSF55048">
    <property type="entry name" value="Probable ACP-binding domain of malonyl-CoA ACP transacylase"/>
    <property type="match status" value="1"/>
</dbReference>
<evidence type="ECO:0000313" key="10">
    <source>
        <dbReference type="Proteomes" id="UP000194946"/>
    </source>
</evidence>
<dbReference type="SMART" id="SM00827">
    <property type="entry name" value="PKS_AT"/>
    <property type="match status" value="1"/>
</dbReference>
<evidence type="ECO:0000256" key="6">
    <source>
        <dbReference type="PIRNR" id="PIRNR000446"/>
    </source>
</evidence>
<feature type="domain" description="Malonyl-CoA:ACP transacylase (MAT)" evidence="8">
    <location>
        <begin position="7"/>
        <end position="307"/>
    </location>
</feature>
<evidence type="ECO:0000256" key="4">
    <source>
        <dbReference type="ARBA" id="ARBA00023315"/>
    </source>
</evidence>
<keyword evidence="4 6" id="KW-0012">Acyltransferase</keyword>
<feature type="active site" evidence="7">
    <location>
        <position position="96"/>
    </location>
</feature>
<evidence type="ECO:0000259" key="8">
    <source>
        <dbReference type="SMART" id="SM00827"/>
    </source>
</evidence>
<reference evidence="10" key="1">
    <citation type="submission" date="2014-06" db="EMBL/GenBank/DDBJ databases">
        <authorList>
            <person name="Winans N.J."/>
            <person name="Newell P.D."/>
            <person name="Douglas A.E."/>
        </authorList>
    </citation>
    <scope>NUCLEOTIDE SEQUENCE [LARGE SCALE GENOMIC DNA]</scope>
    <source>
        <strain evidence="10">DmL_052</strain>
    </source>
</reference>
<dbReference type="Pfam" id="PF00698">
    <property type="entry name" value="Acyl_transf_1"/>
    <property type="match status" value="1"/>
</dbReference>
<dbReference type="EC" id="2.3.1.39" evidence="1 6"/>
<gene>
    <name evidence="9" type="ORF">HK18_11290</name>
</gene>
<dbReference type="InterPro" id="IPR001227">
    <property type="entry name" value="Ac_transferase_dom_sf"/>
</dbReference>
<proteinExistence type="inferred from homology"/>
<dbReference type="GO" id="GO:0004314">
    <property type="term" value="F:[acyl-carrier-protein] S-malonyltransferase activity"/>
    <property type="evidence" value="ECO:0007669"/>
    <property type="project" value="UniProtKB-EC"/>
</dbReference>
<keyword evidence="10" id="KW-1185">Reference proteome</keyword>
<dbReference type="PANTHER" id="PTHR42681">
    <property type="entry name" value="MALONYL-COA-ACYL CARRIER PROTEIN TRANSACYLASE, MITOCHONDRIAL"/>
    <property type="match status" value="1"/>
</dbReference>
<evidence type="ECO:0000256" key="1">
    <source>
        <dbReference type="ARBA" id="ARBA00013258"/>
    </source>
</evidence>
<dbReference type="Gene3D" id="3.30.70.250">
    <property type="entry name" value="Malonyl-CoA ACP transacylase, ACP-binding"/>
    <property type="match status" value="1"/>
</dbReference>
<dbReference type="InterPro" id="IPR050858">
    <property type="entry name" value="Mal-CoA-ACP_Trans/PKS_FabD"/>
</dbReference>
<dbReference type="PANTHER" id="PTHR42681:SF1">
    <property type="entry name" value="MALONYL-COA-ACYL CARRIER PROTEIN TRANSACYLASE, MITOCHONDRIAL"/>
    <property type="match status" value="1"/>
</dbReference>
<dbReference type="InterPro" id="IPR004410">
    <property type="entry name" value="Malonyl_CoA-ACP_transAc_FabD"/>
</dbReference>
<dbReference type="InterPro" id="IPR016036">
    <property type="entry name" value="Malonyl_transacylase_ACP-bd"/>
</dbReference>
<dbReference type="EMBL" id="JOPB01000008">
    <property type="protein sequence ID" value="OUI78110.1"/>
    <property type="molecule type" value="Genomic_DNA"/>
</dbReference>
<evidence type="ECO:0000256" key="7">
    <source>
        <dbReference type="PIRSR" id="PIRSR000446-1"/>
    </source>
</evidence>
<accession>A0A251ZTW9</accession>
<protein>
    <recommendedName>
        <fullName evidence="2 6">Malonyl CoA-acyl carrier protein transacylase</fullName>
        <ecNumber evidence="1 6">2.3.1.39</ecNumber>
    </recommendedName>
</protein>
<dbReference type="SUPFAM" id="SSF52151">
    <property type="entry name" value="FabD/lysophospholipase-like"/>
    <property type="match status" value="1"/>
</dbReference>
<keyword evidence="3 6" id="KW-0808">Transferase</keyword>
<dbReference type="PIRSF" id="PIRSF000446">
    <property type="entry name" value="Mct"/>
    <property type="match status" value="1"/>
</dbReference>
<dbReference type="AlphaFoldDB" id="A0A251ZTW9"/>
<dbReference type="InterPro" id="IPR024925">
    <property type="entry name" value="Malonyl_CoA-ACP_transAc"/>
</dbReference>
<dbReference type="RefSeq" id="WP_086632513.1">
    <property type="nucleotide sequence ID" value="NZ_JOPB01000008.1"/>
</dbReference>
<dbReference type="InterPro" id="IPR016035">
    <property type="entry name" value="Acyl_Trfase/lysoPLipase"/>
</dbReference>
<organism evidence="9 10">
    <name type="scientific">Commensalibacter intestini</name>
    <dbReference type="NCBI Taxonomy" id="479936"/>
    <lineage>
        <taxon>Bacteria</taxon>
        <taxon>Pseudomonadati</taxon>
        <taxon>Pseudomonadota</taxon>
        <taxon>Alphaproteobacteria</taxon>
        <taxon>Acetobacterales</taxon>
        <taxon>Acetobacteraceae</taxon>
    </lineage>
</organism>
<dbReference type="Gene3D" id="3.40.366.10">
    <property type="entry name" value="Malonyl-Coenzyme A Acyl Carrier Protein, domain 2"/>
    <property type="match status" value="1"/>
</dbReference>
<evidence type="ECO:0000256" key="2">
    <source>
        <dbReference type="ARBA" id="ARBA00018953"/>
    </source>
</evidence>
<dbReference type="GO" id="GO:0006633">
    <property type="term" value="P:fatty acid biosynthetic process"/>
    <property type="evidence" value="ECO:0007669"/>
    <property type="project" value="TreeGrafter"/>
</dbReference>
<comment type="caution">
    <text evidence="9">The sequence shown here is derived from an EMBL/GenBank/DDBJ whole genome shotgun (WGS) entry which is preliminary data.</text>
</comment>
<name>A0A251ZTW9_9PROT</name>
<comment type="catalytic activity">
    <reaction evidence="5 6">
        <text>holo-[ACP] + malonyl-CoA = malonyl-[ACP] + CoA</text>
        <dbReference type="Rhea" id="RHEA:41792"/>
        <dbReference type="Rhea" id="RHEA-COMP:9623"/>
        <dbReference type="Rhea" id="RHEA-COMP:9685"/>
        <dbReference type="ChEBI" id="CHEBI:57287"/>
        <dbReference type="ChEBI" id="CHEBI:57384"/>
        <dbReference type="ChEBI" id="CHEBI:64479"/>
        <dbReference type="ChEBI" id="CHEBI:78449"/>
        <dbReference type="EC" id="2.3.1.39"/>
    </reaction>
</comment>
<dbReference type="Proteomes" id="UP000194946">
    <property type="component" value="Unassembled WGS sequence"/>
</dbReference>
<feature type="active site" evidence="7">
    <location>
        <position position="206"/>
    </location>
</feature>
<dbReference type="InterPro" id="IPR014043">
    <property type="entry name" value="Acyl_transferase_dom"/>
</dbReference>
<sequence>MAVCAFLFPGQGSQYVGMGKQLAEAFPVAREVFEELDETLKQPLSKIMMEGPEDELKLTQNTQPALMAHSMAVIRILEKEVGLNIAKDVSFAAGHSLGEYSALCTAGVFDFSTTAALLRLRGDAMQNSVPKGLGGMAALLNANMEQAQLICQHSSQSDSVVAVANDNGAGQVVISGHLDAIERAIAFAAEQGIRRVIKLPVSAPFHSPLMVPAANKMQEALSSLSLNPLNCSVLANVTSQPYENVQEVQELLVKQVTAPVRWAETMQFMLDKEVEIFFEIGSGKVLSNIMRRTAKDRQVYSVGEPADIDQFVTIFSNSKS</sequence>
<dbReference type="NCBIfam" id="TIGR00128">
    <property type="entry name" value="fabD"/>
    <property type="match status" value="1"/>
</dbReference>
<dbReference type="FunFam" id="3.30.70.250:FF:000001">
    <property type="entry name" value="Malonyl CoA-acyl carrier protein transacylase"/>
    <property type="match status" value="1"/>
</dbReference>
<evidence type="ECO:0000313" key="9">
    <source>
        <dbReference type="EMBL" id="OUI78110.1"/>
    </source>
</evidence>
<comment type="similarity">
    <text evidence="6">Belongs to the fabD family.</text>
</comment>
<evidence type="ECO:0000256" key="3">
    <source>
        <dbReference type="ARBA" id="ARBA00022679"/>
    </source>
</evidence>
<evidence type="ECO:0000256" key="5">
    <source>
        <dbReference type="ARBA" id="ARBA00048462"/>
    </source>
</evidence>